<keyword evidence="3" id="KW-1185">Reference proteome</keyword>
<dbReference type="Proteomes" id="UP000552097">
    <property type="component" value="Unassembled WGS sequence"/>
</dbReference>
<dbReference type="Pfam" id="PF01381">
    <property type="entry name" value="HTH_3"/>
    <property type="match status" value="1"/>
</dbReference>
<organism evidence="2 3">
    <name type="scientific">Saccharothrix ecbatanensis</name>
    <dbReference type="NCBI Taxonomy" id="1105145"/>
    <lineage>
        <taxon>Bacteria</taxon>
        <taxon>Bacillati</taxon>
        <taxon>Actinomycetota</taxon>
        <taxon>Actinomycetes</taxon>
        <taxon>Pseudonocardiales</taxon>
        <taxon>Pseudonocardiaceae</taxon>
        <taxon>Saccharothrix</taxon>
    </lineage>
</organism>
<protein>
    <submittedName>
        <fullName evidence="2">Transcriptional regulator with XRE-family HTH domain</fullName>
    </submittedName>
</protein>
<dbReference type="RefSeq" id="WP_246477703.1">
    <property type="nucleotide sequence ID" value="NZ_JACHMO010000001.1"/>
</dbReference>
<dbReference type="GO" id="GO:0003677">
    <property type="term" value="F:DNA binding"/>
    <property type="evidence" value="ECO:0007669"/>
    <property type="project" value="InterPro"/>
</dbReference>
<reference evidence="2 3" key="1">
    <citation type="submission" date="2020-08" db="EMBL/GenBank/DDBJ databases">
        <title>Sequencing the genomes of 1000 actinobacteria strains.</title>
        <authorList>
            <person name="Klenk H.-P."/>
        </authorList>
    </citation>
    <scope>NUCLEOTIDE SEQUENCE [LARGE SCALE GENOMIC DNA]</scope>
    <source>
        <strain evidence="2 3">DSM 45486</strain>
    </source>
</reference>
<dbReference type="AlphaFoldDB" id="A0A7W9HF08"/>
<gene>
    <name evidence="2" type="ORF">F4560_000514</name>
</gene>
<dbReference type="InterPro" id="IPR010982">
    <property type="entry name" value="Lambda_DNA-bd_dom_sf"/>
</dbReference>
<proteinExistence type="predicted"/>
<name>A0A7W9HF08_9PSEU</name>
<evidence type="ECO:0000259" key="1">
    <source>
        <dbReference type="Pfam" id="PF01381"/>
    </source>
</evidence>
<evidence type="ECO:0000313" key="3">
    <source>
        <dbReference type="Proteomes" id="UP000552097"/>
    </source>
</evidence>
<comment type="caution">
    <text evidence="2">The sequence shown here is derived from an EMBL/GenBank/DDBJ whole genome shotgun (WGS) entry which is preliminary data.</text>
</comment>
<dbReference type="Gene3D" id="1.10.260.40">
    <property type="entry name" value="lambda repressor-like DNA-binding domains"/>
    <property type="match status" value="1"/>
</dbReference>
<accession>A0A7W9HF08</accession>
<sequence>MLPELRRGRGLTQYDLAAELHAVSGNVSITREEVSRWERGKRIPGPYWRTWLGRVLGTSQQELEQAAAIARRTRRDH</sequence>
<evidence type="ECO:0000313" key="2">
    <source>
        <dbReference type="EMBL" id="MBB5800746.1"/>
    </source>
</evidence>
<dbReference type="EMBL" id="JACHMO010000001">
    <property type="protein sequence ID" value="MBB5800746.1"/>
    <property type="molecule type" value="Genomic_DNA"/>
</dbReference>
<dbReference type="SUPFAM" id="SSF47413">
    <property type="entry name" value="lambda repressor-like DNA-binding domains"/>
    <property type="match status" value="1"/>
</dbReference>
<dbReference type="CDD" id="cd00093">
    <property type="entry name" value="HTH_XRE"/>
    <property type="match status" value="1"/>
</dbReference>
<dbReference type="InterPro" id="IPR001387">
    <property type="entry name" value="Cro/C1-type_HTH"/>
</dbReference>
<feature type="domain" description="HTH cro/C1-type" evidence="1">
    <location>
        <begin position="4"/>
        <end position="45"/>
    </location>
</feature>